<name>A0A1I3ITZ4_9ACTN</name>
<evidence type="ECO:0000313" key="1">
    <source>
        <dbReference type="EMBL" id="SFI51411.1"/>
    </source>
</evidence>
<reference evidence="1 2" key="1">
    <citation type="submission" date="2016-10" db="EMBL/GenBank/DDBJ databases">
        <authorList>
            <person name="de Groot N.N."/>
        </authorList>
    </citation>
    <scope>NUCLEOTIDE SEQUENCE [LARGE SCALE GENOMIC DNA]</scope>
    <source>
        <strain evidence="1 2">CGMCC 1.11156</strain>
    </source>
</reference>
<evidence type="ECO:0000313" key="2">
    <source>
        <dbReference type="Proteomes" id="UP000198649"/>
    </source>
</evidence>
<evidence type="ECO:0008006" key="3">
    <source>
        <dbReference type="Google" id="ProtNLM"/>
    </source>
</evidence>
<dbReference type="AlphaFoldDB" id="A0A1I3ITZ4"/>
<dbReference type="Proteomes" id="UP000198649">
    <property type="component" value="Unassembled WGS sequence"/>
</dbReference>
<dbReference type="InterPro" id="IPR036782">
    <property type="entry name" value="NE0471-like_N"/>
</dbReference>
<keyword evidence="2" id="KW-1185">Reference proteome</keyword>
<dbReference type="STRING" id="1005945.SAMN05216561_109144"/>
<dbReference type="Gene3D" id="3.30.2020.10">
    <property type="entry name" value="NE0471-like N-terminal domain"/>
    <property type="match status" value="1"/>
</dbReference>
<dbReference type="EMBL" id="FOQG01000009">
    <property type="protein sequence ID" value="SFI51411.1"/>
    <property type="molecule type" value="Genomic_DNA"/>
</dbReference>
<proteinExistence type="predicted"/>
<dbReference type="OrthoDB" id="9803723at2"/>
<sequence length="92" mass="9793">MVQRAVDPALVVVTGVCVLGRAVLEVTFDTTEVKIIDMESLMCGPVFEPLMTDDNLFCHVRADAETGTIAWTTGAGRAPDELSVRSRAAALA</sequence>
<accession>A0A1I3ITZ4</accession>
<dbReference type="RefSeq" id="WP_091113877.1">
    <property type="nucleotide sequence ID" value="NZ_BKAF01000011.1"/>
</dbReference>
<organism evidence="1 2">
    <name type="scientific">Nocardioides psychrotolerans</name>
    <dbReference type="NCBI Taxonomy" id="1005945"/>
    <lineage>
        <taxon>Bacteria</taxon>
        <taxon>Bacillati</taxon>
        <taxon>Actinomycetota</taxon>
        <taxon>Actinomycetes</taxon>
        <taxon>Propionibacteriales</taxon>
        <taxon>Nocardioidaceae</taxon>
        <taxon>Nocardioides</taxon>
    </lineage>
</organism>
<protein>
    <recommendedName>
        <fullName evidence="3">DUF2442 domain-containing protein</fullName>
    </recommendedName>
</protein>
<dbReference type="SUPFAM" id="SSF143880">
    <property type="entry name" value="NE0471 N-terminal domain-like"/>
    <property type="match status" value="1"/>
</dbReference>
<gene>
    <name evidence="1" type="ORF">SAMN05216561_109144</name>
</gene>